<reference evidence="2 3" key="1">
    <citation type="submission" date="2020-08" db="EMBL/GenBank/DDBJ databases">
        <title>Genomic Encyclopedia of Type Strains, Phase IV (KMG-IV): sequencing the most valuable type-strain genomes for metagenomic binning, comparative biology and taxonomic classification.</title>
        <authorList>
            <person name="Goeker M."/>
        </authorList>
    </citation>
    <scope>NUCLEOTIDE SEQUENCE [LARGE SCALE GENOMIC DNA]</scope>
    <source>
        <strain evidence="2 3">DSM 26438</strain>
    </source>
</reference>
<evidence type="ECO:0000313" key="3">
    <source>
        <dbReference type="Proteomes" id="UP000565286"/>
    </source>
</evidence>
<accession>A0A7W6G406</accession>
<feature type="domain" description="Thoeris protein ThsB TIR-like" evidence="1">
    <location>
        <begin position="5"/>
        <end position="87"/>
    </location>
</feature>
<dbReference type="EMBL" id="JACIDV010000018">
    <property type="protein sequence ID" value="MBB3948395.1"/>
    <property type="molecule type" value="Genomic_DNA"/>
</dbReference>
<gene>
    <name evidence="2" type="ORF">GGQ73_004382</name>
</gene>
<proteinExistence type="predicted"/>
<dbReference type="Proteomes" id="UP000565286">
    <property type="component" value="Unassembled WGS sequence"/>
</dbReference>
<dbReference type="AlphaFoldDB" id="A0A7W6G406"/>
<evidence type="ECO:0000313" key="2">
    <source>
        <dbReference type="EMBL" id="MBB3948395.1"/>
    </source>
</evidence>
<protein>
    <recommendedName>
        <fullName evidence="1">Thoeris protein ThsB TIR-like domain-containing protein</fullName>
    </recommendedName>
</protein>
<keyword evidence="3" id="KW-1185">Reference proteome</keyword>
<organism evidence="2 3">
    <name type="scientific">Rhizobium skierniewicense</name>
    <dbReference type="NCBI Taxonomy" id="984260"/>
    <lineage>
        <taxon>Bacteria</taxon>
        <taxon>Pseudomonadati</taxon>
        <taxon>Pseudomonadota</taxon>
        <taxon>Alphaproteobacteria</taxon>
        <taxon>Hyphomicrobiales</taxon>
        <taxon>Rhizobiaceae</taxon>
        <taxon>Rhizobium/Agrobacterium group</taxon>
        <taxon>Rhizobium</taxon>
    </lineage>
</organism>
<dbReference type="InterPro" id="IPR015032">
    <property type="entry name" value="ThsB__TIR-like_domain"/>
</dbReference>
<sequence>MKRVFTSFDFDNDEDLRNLLVGQSRNPDSPFSLADWSVKAHMTGDWKEKVRTRIRSVDQVIVMCGTNTNIATGVSVEVMIAQEEKIPYFLLWGRSGKTCVKPVAALSTDKIYKWTWPNLKSLIGGAR</sequence>
<dbReference type="Pfam" id="PF08937">
    <property type="entry name" value="ThsB_TIR"/>
    <property type="match status" value="1"/>
</dbReference>
<comment type="caution">
    <text evidence="2">The sequence shown here is derived from an EMBL/GenBank/DDBJ whole genome shotgun (WGS) entry which is preliminary data.</text>
</comment>
<dbReference type="RefSeq" id="WP_234911050.1">
    <property type="nucleotide sequence ID" value="NZ_JACIDV010000018.1"/>
</dbReference>
<evidence type="ECO:0000259" key="1">
    <source>
        <dbReference type="Pfam" id="PF08937"/>
    </source>
</evidence>
<name>A0A7W6G406_9HYPH</name>